<dbReference type="SUPFAM" id="SSF53822">
    <property type="entry name" value="Periplasmic binding protein-like I"/>
    <property type="match status" value="1"/>
</dbReference>
<organism evidence="4 5">
    <name type="scientific">Caballeronia udeis</name>
    <dbReference type="NCBI Taxonomy" id="1232866"/>
    <lineage>
        <taxon>Bacteria</taxon>
        <taxon>Pseudomonadati</taxon>
        <taxon>Pseudomonadota</taxon>
        <taxon>Betaproteobacteria</taxon>
        <taxon>Burkholderiales</taxon>
        <taxon>Burkholderiaceae</taxon>
        <taxon>Caballeronia</taxon>
    </lineage>
</organism>
<proteinExistence type="inferred from homology"/>
<keyword evidence="5" id="KW-1185">Reference proteome</keyword>
<dbReference type="Pfam" id="PF13458">
    <property type="entry name" value="Peripla_BP_6"/>
    <property type="match status" value="1"/>
</dbReference>
<comment type="similarity">
    <text evidence="1">Belongs to the leucine-binding protein family.</text>
</comment>
<evidence type="ECO:0000256" key="2">
    <source>
        <dbReference type="ARBA" id="ARBA00022729"/>
    </source>
</evidence>
<evidence type="ECO:0000256" key="1">
    <source>
        <dbReference type="ARBA" id="ARBA00010062"/>
    </source>
</evidence>
<dbReference type="InterPro" id="IPR028082">
    <property type="entry name" value="Peripla_BP_I"/>
</dbReference>
<protein>
    <recommendedName>
        <fullName evidence="3">Leucine-binding protein domain-containing protein</fullName>
    </recommendedName>
</protein>
<reference evidence="4 5" key="1">
    <citation type="submission" date="2024-10" db="EMBL/GenBank/DDBJ databases">
        <authorList>
            <person name="Deangelis K."/>
            <person name="Huntemann M."/>
            <person name="Clum A."/>
            <person name="Wang J."/>
            <person name="Palaniappan K."/>
            <person name="Ritter S."/>
            <person name="Chen I.-M."/>
            <person name="Stamatis D."/>
            <person name="Reddy T."/>
            <person name="O'Malley R."/>
            <person name="Daum C."/>
            <person name="Ng V."/>
            <person name="Ivanova N."/>
            <person name="Kyrpides N."/>
            <person name="Woyke T."/>
        </authorList>
    </citation>
    <scope>NUCLEOTIDE SEQUENCE [LARGE SCALE GENOMIC DNA]</scope>
    <source>
        <strain evidence="4 5">GAS97</strain>
    </source>
</reference>
<keyword evidence="2" id="KW-0732">Signal</keyword>
<comment type="caution">
    <text evidence="4">The sequence shown here is derived from an EMBL/GenBank/DDBJ whole genome shotgun (WGS) entry which is preliminary data.</text>
</comment>
<dbReference type="InterPro" id="IPR028081">
    <property type="entry name" value="Leu-bd"/>
</dbReference>
<dbReference type="Proteomes" id="UP001620514">
    <property type="component" value="Unassembled WGS sequence"/>
</dbReference>
<gene>
    <name evidence="4" type="ORF">ABH943_009067</name>
</gene>
<reference evidence="4 5" key="2">
    <citation type="submission" date="2024-11" db="EMBL/GenBank/DDBJ databases">
        <title>Using genomics to understand microbial adaptation to soil warming.</title>
        <authorList>
            <person name="Deangelis K.M. PhD."/>
        </authorList>
    </citation>
    <scope>NUCLEOTIDE SEQUENCE [LARGE SCALE GENOMIC DNA]</scope>
    <source>
        <strain evidence="4 5">GAS97</strain>
    </source>
</reference>
<accession>A0ABW8N488</accession>
<sequence>MKLSIDGQPIKLQRVSVDDQGDPCIAVQVAQQLVDEHVVAVIGHFTSDTTLPASQIYAKAGILIILPAATNPNITRAGLSTVYRVMSTDAQKQPDYRPSRNNLRHPHDLLAAEMRVRAETGAAPYVVDAVGTQQTIGSLRGFTSV</sequence>
<dbReference type="RefSeq" id="WP_404615748.1">
    <property type="nucleotide sequence ID" value="NZ_JBIYDN010000076.1"/>
</dbReference>
<dbReference type="EMBL" id="JBIYDN010000076">
    <property type="protein sequence ID" value="MFK4449022.1"/>
    <property type="molecule type" value="Genomic_DNA"/>
</dbReference>
<feature type="domain" description="Leucine-binding protein" evidence="3">
    <location>
        <begin position="5"/>
        <end position="75"/>
    </location>
</feature>
<evidence type="ECO:0000259" key="3">
    <source>
        <dbReference type="Pfam" id="PF13458"/>
    </source>
</evidence>
<evidence type="ECO:0000313" key="5">
    <source>
        <dbReference type="Proteomes" id="UP001620514"/>
    </source>
</evidence>
<name>A0ABW8N488_9BURK</name>
<dbReference type="PANTHER" id="PTHR47151">
    <property type="entry name" value="LEU/ILE/VAL-BINDING ABC TRANSPORTER SUBUNIT"/>
    <property type="match status" value="1"/>
</dbReference>
<dbReference type="PANTHER" id="PTHR47151:SF2">
    <property type="entry name" value="AMINO ACID BINDING PROTEIN"/>
    <property type="match status" value="1"/>
</dbReference>
<evidence type="ECO:0000313" key="4">
    <source>
        <dbReference type="EMBL" id="MFK4449022.1"/>
    </source>
</evidence>
<dbReference type="Gene3D" id="3.40.50.2300">
    <property type="match status" value="1"/>
</dbReference>